<sequence>MDTPGPALVRHRGPLSGLSHISVGRSPPHGLHHERHPPHSARLQDGGTILRDHGLGAGPDGDPSGRLPGDCGGSQDHARHCLARDPRGGDDWRALGTWLSPPRRPKLPQNGSRNRGHARDRRYRPPPRHPHLPPRTPSGGPVAPKGTVTEIIVDHVSKVYRGRRRKRFDPRACRFGETCTVIEGVSFTVASRALVCFLGPSGCGKSTLLRMIAGFATPSARQILVDGKVVSGPQRGHIFVSQEDGLFPWMRARENVAMGARRYPDKRERQARVLEYLDLVGLAGFENH</sequence>
<dbReference type="AlphaFoldDB" id="A0A4P8L4W7"/>
<dbReference type="PANTHER" id="PTHR42788">
    <property type="entry name" value="TAURINE IMPORT ATP-BINDING PROTEIN-RELATED"/>
    <property type="match status" value="1"/>
</dbReference>
<evidence type="ECO:0000256" key="2">
    <source>
        <dbReference type="SAM" id="MobiDB-lite"/>
    </source>
</evidence>
<keyword evidence="4" id="KW-0067">ATP-binding</keyword>
<reference evidence="4 5" key="2">
    <citation type="submission" date="2019-05" db="EMBL/GenBank/DDBJ databases">
        <authorList>
            <person name="Suflita J.M."/>
            <person name="Marks C.R."/>
        </authorList>
    </citation>
    <scope>NUCLEOTIDE SEQUENCE [LARGE SCALE GENOMIC DNA]</scope>
    <source>
        <strain evidence="4 5">ALDC</strain>
    </source>
</reference>
<evidence type="ECO:0000256" key="1">
    <source>
        <dbReference type="ARBA" id="ARBA00022448"/>
    </source>
</evidence>
<dbReference type="KEGG" id="dax:FDQ92_11680"/>
<evidence type="ECO:0000313" key="4">
    <source>
        <dbReference type="EMBL" id="QCQ22773.1"/>
    </source>
</evidence>
<reference evidence="4 5" key="1">
    <citation type="submission" date="2019-05" db="EMBL/GenBank/DDBJ databases">
        <title>The Complete Genome Sequence of the n-alkane-degrading Desulfoglaeba alkanexedens ALDC reveals multiple alkylsuccinate synthase gene clusters.</title>
        <authorList>
            <person name="Callaghan A.V."/>
            <person name="Davidova I.A."/>
            <person name="Duncan K.E."/>
            <person name="Morris B."/>
            <person name="McInerney M.J."/>
        </authorList>
    </citation>
    <scope>NUCLEOTIDE SEQUENCE [LARGE SCALE GENOMIC DNA]</scope>
    <source>
        <strain evidence="4 5">ALDC</strain>
    </source>
</reference>
<keyword evidence="4" id="KW-0547">Nucleotide-binding</keyword>
<dbReference type="GO" id="GO:0016887">
    <property type="term" value="F:ATP hydrolysis activity"/>
    <property type="evidence" value="ECO:0007669"/>
    <property type="project" value="InterPro"/>
</dbReference>
<dbReference type="Gene3D" id="3.40.50.300">
    <property type="entry name" value="P-loop containing nucleotide triphosphate hydrolases"/>
    <property type="match status" value="1"/>
</dbReference>
<proteinExistence type="predicted"/>
<dbReference type="EMBL" id="CP040098">
    <property type="protein sequence ID" value="QCQ22773.1"/>
    <property type="molecule type" value="Genomic_DNA"/>
</dbReference>
<dbReference type="Proteomes" id="UP000298602">
    <property type="component" value="Chromosome"/>
</dbReference>
<evidence type="ECO:0000313" key="5">
    <source>
        <dbReference type="Proteomes" id="UP000298602"/>
    </source>
</evidence>
<dbReference type="PANTHER" id="PTHR42788:SF13">
    <property type="entry name" value="ALIPHATIC SULFONATES IMPORT ATP-BINDING PROTEIN SSUB"/>
    <property type="match status" value="1"/>
</dbReference>
<dbReference type="InterPro" id="IPR003439">
    <property type="entry name" value="ABC_transporter-like_ATP-bd"/>
</dbReference>
<dbReference type="GO" id="GO:0005524">
    <property type="term" value="F:ATP binding"/>
    <property type="evidence" value="ECO:0007669"/>
    <property type="project" value="UniProtKB-KW"/>
</dbReference>
<accession>A0A4P8L4W7</accession>
<dbReference type="InterPro" id="IPR050166">
    <property type="entry name" value="ABC_transporter_ATP-bind"/>
</dbReference>
<feature type="domain" description="ABC transporter" evidence="3">
    <location>
        <begin position="183"/>
        <end position="286"/>
    </location>
</feature>
<dbReference type="InterPro" id="IPR027417">
    <property type="entry name" value="P-loop_NTPase"/>
</dbReference>
<gene>
    <name evidence="4" type="ORF">FDQ92_11680</name>
</gene>
<dbReference type="Pfam" id="PF00005">
    <property type="entry name" value="ABC_tran"/>
    <property type="match status" value="1"/>
</dbReference>
<dbReference type="SUPFAM" id="SSF52540">
    <property type="entry name" value="P-loop containing nucleoside triphosphate hydrolases"/>
    <property type="match status" value="1"/>
</dbReference>
<evidence type="ECO:0000259" key="3">
    <source>
        <dbReference type="Pfam" id="PF00005"/>
    </source>
</evidence>
<feature type="compositionally biased region" description="Basic residues" evidence="2">
    <location>
        <begin position="30"/>
        <end position="39"/>
    </location>
</feature>
<feature type="region of interest" description="Disordered" evidence="2">
    <location>
        <begin position="1"/>
        <end position="145"/>
    </location>
</feature>
<name>A0A4P8L4W7_9BACT</name>
<feature type="compositionally biased region" description="Basic and acidic residues" evidence="2">
    <location>
        <begin position="76"/>
        <end position="93"/>
    </location>
</feature>
<feature type="compositionally biased region" description="Basic residues" evidence="2">
    <location>
        <begin position="114"/>
        <end position="132"/>
    </location>
</feature>
<organism evidence="4 5">
    <name type="scientific">Desulfoglaeba alkanexedens ALDC</name>
    <dbReference type="NCBI Taxonomy" id="980445"/>
    <lineage>
        <taxon>Bacteria</taxon>
        <taxon>Pseudomonadati</taxon>
        <taxon>Thermodesulfobacteriota</taxon>
        <taxon>Syntrophobacteria</taxon>
        <taxon>Syntrophobacterales</taxon>
        <taxon>Syntrophobacteraceae</taxon>
        <taxon>Desulfoglaeba</taxon>
    </lineage>
</organism>
<keyword evidence="1" id="KW-0813">Transport</keyword>
<keyword evidence="5" id="KW-1185">Reference proteome</keyword>
<dbReference type="OrthoDB" id="9809450at2"/>
<protein>
    <submittedName>
        <fullName evidence="4">ATP-binding cassette domain-containing protein</fullName>
    </submittedName>
</protein>